<dbReference type="PANTHER" id="PTHR42783:SF3">
    <property type="entry name" value="GLUTAMATE SYNTHASE [NADPH] SMALL CHAIN-RELATED"/>
    <property type="match status" value="1"/>
</dbReference>
<reference evidence="2 3" key="2">
    <citation type="journal article" date="2012" name="BMC Genomics">
        <title>The genome of Pelobacter carbinolicus reveals surprising metabolic capabilities and physiological features.</title>
        <authorList>
            <person name="Aklujkar M."/>
            <person name="Haveman S.A."/>
            <person name="Didonato R.Jr."/>
            <person name="Chertkov O."/>
            <person name="Han C.S."/>
            <person name="Land M.L."/>
            <person name="Brown P."/>
            <person name="Lovley D.R."/>
        </authorList>
    </citation>
    <scope>NUCLEOTIDE SEQUENCE [LARGE SCALE GENOMIC DNA]</scope>
    <source>
        <strain evidence="3">DSM 2380 / NBRC 103641 / GraBd1</strain>
    </source>
</reference>
<dbReference type="Pfam" id="PF14691">
    <property type="entry name" value="Fer4_20"/>
    <property type="match status" value="1"/>
</dbReference>
<dbReference type="InterPro" id="IPR001949">
    <property type="entry name" value="NADH-UbQ_OxRdtase_51kDa_CS"/>
</dbReference>
<dbReference type="GO" id="GO:0010181">
    <property type="term" value="F:FMN binding"/>
    <property type="evidence" value="ECO:0007669"/>
    <property type="project" value="InterPro"/>
</dbReference>
<protein>
    <submittedName>
        <fullName evidence="2">NADPH oxidoreductase, beta subunit</fullName>
    </submittedName>
</protein>
<dbReference type="GO" id="GO:0051539">
    <property type="term" value="F:4 iron, 4 sulfur cluster binding"/>
    <property type="evidence" value="ECO:0007669"/>
    <property type="project" value="InterPro"/>
</dbReference>
<dbReference type="InterPro" id="IPR019575">
    <property type="entry name" value="Nuop51_4Fe4S-bd"/>
</dbReference>
<proteinExistence type="predicted"/>
<evidence type="ECO:0000313" key="2">
    <source>
        <dbReference type="EMBL" id="ABA89742.1"/>
    </source>
</evidence>
<dbReference type="Gene3D" id="1.20.1440.230">
    <property type="entry name" value="NADH-ubiquinone oxidoreductase 51kDa subunit, iron-sulphur binding domain"/>
    <property type="match status" value="1"/>
</dbReference>
<dbReference type="InterPro" id="IPR028261">
    <property type="entry name" value="DPD_II"/>
</dbReference>
<sequence length="663" mass="74345">MARILYGVWNEEIADNRDKRFFEIEELKEFDQMDEFDPGNPVKAFLGANGFFVFDKETSILDAAHQYVATAARESCGKCTPCRVGTEVLTSKLEALSKGELGADAVDEILTLAEHIKSTSMCGLGQTATDPLIAMLRHFRDEFEVNIGRYDETGRQAYTEYVTAPCIEQCPSRVDIPRYIEYVKDSKFDRSIGVILKKYPMAATCGRVCVRFCEAACRRSRVDEPVGIKVLKRFVADKERYIKDQWFNEDLIHEKKGDDLKVAVIGAGPAGISAAYHLLLKGYPVDVYESLTEPGGMAGVGIPKYRLPKEEILNKEVSIIESLGGHIHYGKKMGKDFSLDDLIKQGYKSVFIGVGAHKGKKLKVAGEDDSLEGYISGVKFLLYINQFVLNEEQTEFPLKLGKKLLVMGGGNVAMDCARSALRMGVEEVHVAYRRAEEQMPADVEEIHAAKEEGIRFHFLSQPVRVISEKGQVTGIEFVEMELGEVDSSGRRGVTPKPGSEFIIDTDNAVVAIGQEVDTSFLGEDDGMELDRWECLKTDDHLATTRKGVFAGGDCVLGPATLIQAMAQGEMAARSIDEYLTYGRPQFDSDSRMSQFVKCVRKHADDDVIQPVKHQYRVRIEELEPEKRKEIFEEVEKVITEDEAFREADRCLRCYRIYSVITDH</sequence>
<evidence type="ECO:0000313" key="3">
    <source>
        <dbReference type="Proteomes" id="UP000002534"/>
    </source>
</evidence>
<dbReference type="Gene3D" id="3.50.50.60">
    <property type="entry name" value="FAD/NAD(P)-binding domain"/>
    <property type="match status" value="2"/>
</dbReference>
<dbReference type="eggNOG" id="COG0493">
    <property type="taxonomic scope" value="Bacteria"/>
</dbReference>
<dbReference type="InterPro" id="IPR037207">
    <property type="entry name" value="Nuop51_4Fe4S-bd_sf"/>
</dbReference>
<dbReference type="SUPFAM" id="SSF51971">
    <property type="entry name" value="Nucleotide-binding domain"/>
    <property type="match status" value="2"/>
</dbReference>
<dbReference type="Pfam" id="PF10589">
    <property type="entry name" value="NADH_4Fe-4S"/>
    <property type="match status" value="1"/>
</dbReference>
<dbReference type="AlphaFoldDB" id="Q3A1L5"/>
<reference evidence="3" key="1">
    <citation type="submission" date="2005-10" db="EMBL/GenBank/DDBJ databases">
        <title>Complete sequence of Pelobacter carbinolicus DSM 2380.</title>
        <authorList>
            <person name="Copeland A."/>
            <person name="Lucas S."/>
            <person name="Lapidus A."/>
            <person name="Barry K."/>
            <person name="Detter J.C."/>
            <person name="Glavina T."/>
            <person name="Hammon N."/>
            <person name="Israni S."/>
            <person name="Pitluck S."/>
            <person name="Chertkov O."/>
            <person name="Schmutz J."/>
            <person name="Larimer F."/>
            <person name="Land M."/>
            <person name="Kyrpides N."/>
            <person name="Ivanova N."/>
            <person name="Richardson P."/>
        </authorList>
    </citation>
    <scope>NUCLEOTIDE SEQUENCE [LARGE SCALE GENOMIC DNA]</scope>
    <source>
        <strain evidence="3">DSM 2380 / NBRC 103641 / GraBd1</strain>
    </source>
</reference>
<dbReference type="KEGG" id="pca:Pcar_2503"/>
<dbReference type="EMBL" id="CP000142">
    <property type="protein sequence ID" value="ABA89742.1"/>
    <property type="molecule type" value="Genomic_DNA"/>
</dbReference>
<dbReference type="PRINTS" id="PR00419">
    <property type="entry name" value="ADXRDTASE"/>
</dbReference>
<dbReference type="Pfam" id="PF07992">
    <property type="entry name" value="Pyr_redox_2"/>
    <property type="match status" value="1"/>
</dbReference>
<dbReference type="GO" id="GO:0008137">
    <property type="term" value="F:NADH dehydrogenase (ubiquinone) activity"/>
    <property type="evidence" value="ECO:0007669"/>
    <property type="project" value="InterPro"/>
</dbReference>
<dbReference type="RefSeq" id="WP_011342273.1">
    <property type="nucleotide sequence ID" value="NC_007498.2"/>
</dbReference>
<dbReference type="InterPro" id="IPR023753">
    <property type="entry name" value="FAD/NAD-binding_dom"/>
</dbReference>
<accession>Q3A1L5</accession>
<keyword evidence="3" id="KW-1185">Reference proteome</keyword>
<evidence type="ECO:0000259" key="1">
    <source>
        <dbReference type="SMART" id="SM00928"/>
    </source>
</evidence>
<name>Q3A1L5_SYNC1</name>
<dbReference type="SMART" id="SM00928">
    <property type="entry name" value="NADH_4Fe-4S"/>
    <property type="match status" value="1"/>
</dbReference>
<dbReference type="InterPro" id="IPR036188">
    <property type="entry name" value="FAD/NAD-bd_sf"/>
</dbReference>
<feature type="domain" description="NADH-ubiquinone oxidoreductase 51kDa subunit iron-sulphur binding" evidence="1">
    <location>
        <begin position="61"/>
        <end position="106"/>
    </location>
</feature>
<dbReference type="PROSITE" id="PS00645">
    <property type="entry name" value="COMPLEX1_51K_2"/>
    <property type="match status" value="1"/>
</dbReference>
<gene>
    <name evidence="2" type="primary">sfrB</name>
    <name evidence="2" type="ordered locus">Pcar_2503</name>
</gene>
<dbReference type="Proteomes" id="UP000002534">
    <property type="component" value="Chromosome"/>
</dbReference>
<dbReference type="SUPFAM" id="SSF46548">
    <property type="entry name" value="alpha-helical ferredoxin"/>
    <property type="match status" value="1"/>
</dbReference>
<dbReference type="HOGENOM" id="CLU_000422_3_4_7"/>
<dbReference type="STRING" id="338963.Pcar_2503"/>
<organism evidence="2 3">
    <name type="scientific">Syntrophotalea carbinolica (strain DSM 2380 / NBRC 103641 / GraBd1)</name>
    <name type="common">Pelobacter carbinolicus</name>
    <dbReference type="NCBI Taxonomy" id="338963"/>
    <lineage>
        <taxon>Bacteria</taxon>
        <taxon>Pseudomonadati</taxon>
        <taxon>Thermodesulfobacteriota</taxon>
        <taxon>Desulfuromonadia</taxon>
        <taxon>Desulfuromonadales</taxon>
        <taxon>Syntrophotaleaceae</taxon>
        <taxon>Syntrophotalea</taxon>
    </lineage>
</organism>
<dbReference type="OrthoDB" id="9803192at2"/>
<dbReference type="GO" id="GO:0016491">
    <property type="term" value="F:oxidoreductase activity"/>
    <property type="evidence" value="ECO:0007669"/>
    <property type="project" value="InterPro"/>
</dbReference>
<dbReference type="SUPFAM" id="SSF140490">
    <property type="entry name" value="Nqo1C-terminal domain-like"/>
    <property type="match status" value="1"/>
</dbReference>
<dbReference type="PANTHER" id="PTHR42783">
    <property type="entry name" value="GLUTAMATE SYNTHASE [NADPH] SMALL CHAIN"/>
    <property type="match status" value="1"/>
</dbReference>